<keyword evidence="3" id="KW-1185">Reference proteome</keyword>
<sequence>MVRNGGADGQQRERRSHAVEEEQERWRQRHRVAGTAALPLSQFIVREHALRSGEQLDDDGNDVEADVRALRDAVPSSYQEYVESLEFKAYDADCSVLELVLNEHHAMWRKERLQEDHEAQFGRASLACQLIQNVHELLAVLDRFLCIWRSDRPFRQPHIYVQALRNEPDLIGTAAEELLQGAFDMLASPMPAPAAASRTNSAAAAVPHAPPPPPPPSSSSSLLAPQPPSRVLRSPRKPAHPFRRLASLDMARPLIPAGDSGDESERSVAEALVNLTEQQPPLQQEQQREAPDKAPGNQPQQPQPQQPPQPPQPQQPPQPPQQQHVEDVPRSESTPLIPTPTAATVPAVAKPTKQDNDNDGGGDGNDGDDAGGADTKTGDGGDTSADEGGIASEVAAMDDDDMDAFLSELHGEE</sequence>
<protein>
    <submittedName>
        <fullName evidence="2">Uncharacterized protein</fullName>
    </submittedName>
</protein>
<accession>F2UIZ2</accession>
<feature type="compositionally biased region" description="Basic and acidic residues" evidence="1">
    <location>
        <begin position="10"/>
        <end position="26"/>
    </location>
</feature>
<feature type="region of interest" description="Disordered" evidence="1">
    <location>
        <begin position="277"/>
        <end position="413"/>
    </location>
</feature>
<feature type="compositionally biased region" description="Pro residues" evidence="1">
    <location>
        <begin position="301"/>
        <end position="320"/>
    </location>
</feature>
<dbReference type="RefSeq" id="XP_004990780.1">
    <property type="nucleotide sequence ID" value="XM_004990723.1"/>
</dbReference>
<dbReference type="AlphaFoldDB" id="F2UIZ2"/>
<evidence type="ECO:0000256" key="1">
    <source>
        <dbReference type="SAM" id="MobiDB-lite"/>
    </source>
</evidence>
<proteinExistence type="predicted"/>
<organism evidence="3">
    <name type="scientific">Salpingoeca rosetta (strain ATCC 50818 / BSB-021)</name>
    <dbReference type="NCBI Taxonomy" id="946362"/>
    <lineage>
        <taxon>Eukaryota</taxon>
        <taxon>Choanoflagellata</taxon>
        <taxon>Craspedida</taxon>
        <taxon>Salpingoecidae</taxon>
        <taxon>Salpingoeca</taxon>
    </lineage>
</organism>
<feature type="compositionally biased region" description="Low complexity" evidence="1">
    <location>
        <begin position="191"/>
        <end position="207"/>
    </location>
</feature>
<dbReference type="InParanoid" id="F2UIZ2"/>
<name>F2UIZ2_SALR5</name>
<dbReference type="EMBL" id="GL832976">
    <property type="protein sequence ID" value="EGD76940.1"/>
    <property type="molecule type" value="Genomic_DNA"/>
</dbReference>
<dbReference type="KEGG" id="sre:PTSG_07281"/>
<evidence type="ECO:0000313" key="3">
    <source>
        <dbReference type="Proteomes" id="UP000007799"/>
    </source>
</evidence>
<feature type="region of interest" description="Disordered" evidence="1">
    <location>
        <begin position="1"/>
        <end position="30"/>
    </location>
</feature>
<gene>
    <name evidence="2" type="ORF">PTSG_07281</name>
</gene>
<feature type="region of interest" description="Disordered" evidence="1">
    <location>
        <begin position="191"/>
        <end position="245"/>
    </location>
</feature>
<feature type="compositionally biased region" description="Acidic residues" evidence="1">
    <location>
        <begin position="357"/>
        <end position="371"/>
    </location>
</feature>
<dbReference type="Proteomes" id="UP000007799">
    <property type="component" value="Unassembled WGS sequence"/>
</dbReference>
<feature type="compositionally biased region" description="Pro residues" evidence="1">
    <location>
        <begin position="208"/>
        <end position="217"/>
    </location>
</feature>
<dbReference type="STRING" id="946362.F2UIZ2"/>
<dbReference type="GeneID" id="16071341"/>
<feature type="compositionally biased region" description="Basic residues" evidence="1">
    <location>
        <begin position="233"/>
        <end position="243"/>
    </location>
</feature>
<feature type="compositionally biased region" description="Low complexity" evidence="1">
    <location>
        <begin position="339"/>
        <end position="351"/>
    </location>
</feature>
<reference evidence="2" key="1">
    <citation type="submission" date="2009-08" db="EMBL/GenBank/DDBJ databases">
        <title>Annotation of Salpingoeca rosetta.</title>
        <authorList>
            <consortium name="The Broad Institute Genome Sequencing Platform"/>
            <person name="Russ C."/>
            <person name="Cuomo C."/>
            <person name="Burger G."/>
            <person name="Gray M.W."/>
            <person name="Holland P.W.H."/>
            <person name="King N."/>
            <person name="Lang F.B.F."/>
            <person name="Roger A.J."/>
            <person name="Ruiz-Trillo I."/>
            <person name="Young S.K."/>
            <person name="Zeng Q."/>
            <person name="Gargeya S."/>
            <person name="Alvarado L."/>
            <person name="Berlin A."/>
            <person name="Chapman S.B."/>
            <person name="Chen Z."/>
            <person name="Freedman E."/>
            <person name="Gellesch M."/>
            <person name="Goldberg J."/>
            <person name="Griggs A."/>
            <person name="Gujja S."/>
            <person name="Heilman E."/>
            <person name="Heiman D."/>
            <person name="Howarth C."/>
            <person name="Mehta T."/>
            <person name="Neiman D."/>
            <person name="Pearson M."/>
            <person name="Roberts A."/>
            <person name="Saif S."/>
            <person name="Shea T."/>
            <person name="Shenoy N."/>
            <person name="Sisk P."/>
            <person name="Stolte C."/>
            <person name="Sykes S."/>
            <person name="White J."/>
            <person name="Yandava C."/>
            <person name="Haas B."/>
            <person name="Nusbaum C."/>
            <person name="Birren B."/>
        </authorList>
    </citation>
    <scope>NUCLEOTIDE SEQUENCE [LARGE SCALE GENOMIC DNA]</scope>
    <source>
        <strain evidence="2">ATCC 50818</strain>
    </source>
</reference>
<evidence type="ECO:0000313" key="2">
    <source>
        <dbReference type="EMBL" id="EGD76940.1"/>
    </source>
</evidence>